<sequence length="671" mass="76290">MAQPAWPEQLAHHLHRQEERAHVKDHAEKVFPCDGADPQLVKQFLRELELVPMDCRLQVFERMARGSLLREFLHWQRGNNAVPLDQSGPSYHVTPGQASLVEHSRSFWKLPEGDGMSQGEGQRRAAIASAMRRLHQPGLCPYPQGPSGLAMALLTYPQGNDTLQKNGCVIDYVDGVIRVDDGKEVPLVFGQQFTDEAVCSSKVEMSPEGFHHIDQHPVFRNQLGHCKDKDAHRADVQKILDTIHDAGLTLKLKKCFFCKEQVELLGYTVSAIDNRFENMALARRHAYGRQELAKRRRQEKSRLLPLEKRQVQEGDAITVDCPEPTTMSHLRDHAFKVVSVRGKVIGYVAPFSHKPDQVRYVNIDRVRVVPPDVSWDDIRPRTRRNRTGVDTRSFTPSNLDSPVFAGRESEALDSPTAFPRGRPEKRRRRHKRKRLEVGAKGLNQSTVPFGAFAVNDGIVRTFSSTYDLVLVRSHPRSMKMEILNGLDGDFLRILQLMKRWRDGPEVLDVFYTRYRNLKVSTRHRRWAPLEPIGELVGNIFGLASTDDIRAIRDRINAVITVLGDNRQVIKDSIVLINDTRRQAAEPLVYSVAPAIMLHQARLRLWNIQDPSGSFQKAMGCHRARGKDVLRLHQPCGDCISLDFAPIHRAHRAWPWLSPRIPRVYKGSSSAS</sequence>
<dbReference type="Gene3D" id="3.30.70.270">
    <property type="match status" value="1"/>
</dbReference>
<dbReference type="EnsemblMetazoa" id="CapteT195246">
    <property type="protein sequence ID" value="CapteP195246"/>
    <property type="gene ID" value="CapteG195246"/>
</dbReference>
<dbReference type="HOGENOM" id="CLU_409543_0_0_1"/>
<feature type="compositionally biased region" description="Basic residues" evidence="1">
    <location>
        <begin position="423"/>
        <end position="433"/>
    </location>
</feature>
<reference evidence="2 4" key="2">
    <citation type="journal article" date="2013" name="Nature">
        <title>Insights into bilaterian evolution from three spiralian genomes.</title>
        <authorList>
            <person name="Simakov O."/>
            <person name="Marletaz F."/>
            <person name="Cho S.J."/>
            <person name="Edsinger-Gonzales E."/>
            <person name="Havlak P."/>
            <person name="Hellsten U."/>
            <person name="Kuo D.H."/>
            <person name="Larsson T."/>
            <person name="Lv J."/>
            <person name="Arendt D."/>
            <person name="Savage R."/>
            <person name="Osoegawa K."/>
            <person name="de Jong P."/>
            <person name="Grimwood J."/>
            <person name="Chapman J.A."/>
            <person name="Shapiro H."/>
            <person name="Aerts A."/>
            <person name="Otillar R.P."/>
            <person name="Terry A.Y."/>
            <person name="Boore J.L."/>
            <person name="Grigoriev I.V."/>
            <person name="Lindberg D.R."/>
            <person name="Seaver E.C."/>
            <person name="Weisblat D.A."/>
            <person name="Putnam N.H."/>
            <person name="Rokhsar D.S."/>
        </authorList>
    </citation>
    <scope>NUCLEOTIDE SEQUENCE</scope>
    <source>
        <strain evidence="2 4">I ESC-2004</strain>
    </source>
</reference>
<organism evidence="2">
    <name type="scientific">Capitella teleta</name>
    <name type="common">Polychaete worm</name>
    <dbReference type="NCBI Taxonomy" id="283909"/>
    <lineage>
        <taxon>Eukaryota</taxon>
        <taxon>Metazoa</taxon>
        <taxon>Spiralia</taxon>
        <taxon>Lophotrochozoa</taxon>
        <taxon>Annelida</taxon>
        <taxon>Polychaeta</taxon>
        <taxon>Sedentaria</taxon>
        <taxon>Scolecida</taxon>
        <taxon>Capitellidae</taxon>
        <taxon>Capitella</taxon>
    </lineage>
</organism>
<evidence type="ECO:0000313" key="2">
    <source>
        <dbReference type="EMBL" id="ELT95799.1"/>
    </source>
</evidence>
<evidence type="ECO:0000313" key="4">
    <source>
        <dbReference type="Proteomes" id="UP000014760"/>
    </source>
</evidence>
<evidence type="ECO:0000313" key="3">
    <source>
        <dbReference type="EnsemblMetazoa" id="CapteP195246"/>
    </source>
</evidence>
<dbReference type="EMBL" id="AMQN01011643">
    <property type="status" value="NOT_ANNOTATED_CDS"/>
    <property type="molecule type" value="Genomic_DNA"/>
</dbReference>
<dbReference type="EMBL" id="AMQN01011645">
    <property type="status" value="NOT_ANNOTATED_CDS"/>
    <property type="molecule type" value="Genomic_DNA"/>
</dbReference>
<dbReference type="AlphaFoldDB" id="R7TQA4"/>
<name>R7TQA4_CAPTE</name>
<dbReference type="EMBL" id="AMQN01011642">
    <property type="status" value="NOT_ANNOTATED_CDS"/>
    <property type="molecule type" value="Genomic_DNA"/>
</dbReference>
<dbReference type="SUPFAM" id="SSF56672">
    <property type="entry name" value="DNA/RNA polymerases"/>
    <property type="match status" value="1"/>
</dbReference>
<proteinExistence type="predicted"/>
<dbReference type="EMBL" id="AMQN01011644">
    <property type="status" value="NOT_ANNOTATED_CDS"/>
    <property type="molecule type" value="Genomic_DNA"/>
</dbReference>
<dbReference type="InterPro" id="IPR043128">
    <property type="entry name" value="Rev_trsase/Diguanyl_cyclase"/>
</dbReference>
<dbReference type="EMBL" id="KB309003">
    <property type="protein sequence ID" value="ELT95799.1"/>
    <property type="molecule type" value="Genomic_DNA"/>
</dbReference>
<reference evidence="3" key="3">
    <citation type="submission" date="2015-06" db="UniProtKB">
        <authorList>
            <consortium name="EnsemblMetazoa"/>
        </authorList>
    </citation>
    <scope>IDENTIFICATION</scope>
</reference>
<accession>R7TQA4</accession>
<protein>
    <recommendedName>
        <fullName evidence="5">Reverse transcriptase domain-containing protein</fullName>
    </recommendedName>
</protein>
<feature type="region of interest" description="Disordered" evidence="1">
    <location>
        <begin position="413"/>
        <end position="433"/>
    </location>
</feature>
<keyword evidence="4" id="KW-1185">Reference proteome</keyword>
<dbReference type="InterPro" id="IPR043502">
    <property type="entry name" value="DNA/RNA_pol_sf"/>
</dbReference>
<reference evidence="4" key="1">
    <citation type="submission" date="2012-12" db="EMBL/GenBank/DDBJ databases">
        <authorList>
            <person name="Hellsten U."/>
            <person name="Grimwood J."/>
            <person name="Chapman J.A."/>
            <person name="Shapiro H."/>
            <person name="Aerts A."/>
            <person name="Otillar R.P."/>
            <person name="Terry A.Y."/>
            <person name="Boore J.L."/>
            <person name="Simakov O."/>
            <person name="Marletaz F."/>
            <person name="Cho S.-J."/>
            <person name="Edsinger-Gonzales E."/>
            <person name="Havlak P."/>
            <person name="Kuo D.-H."/>
            <person name="Larsson T."/>
            <person name="Lv J."/>
            <person name="Arendt D."/>
            <person name="Savage R."/>
            <person name="Osoegawa K."/>
            <person name="de Jong P."/>
            <person name="Lindberg D.R."/>
            <person name="Seaver E.C."/>
            <person name="Weisblat D.A."/>
            <person name="Putnam N.H."/>
            <person name="Grigoriev I.V."/>
            <person name="Rokhsar D.S."/>
        </authorList>
    </citation>
    <scope>NUCLEOTIDE SEQUENCE</scope>
    <source>
        <strain evidence="4">I ESC-2004</strain>
    </source>
</reference>
<evidence type="ECO:0008006" key="5">
    <source>
        <dbReference type="Google" id="ProtNLM"/>
    </source>
</evidence>
<dbReference type="Proteomes" id="UP000014760">
    <property type="component" value="Unassembled WGS sequence"/>
</dbReference>
<gene>
    <name evidence="2" type="ORF">CAPTEDRAFT_195246</name>
</gene>
<evidence type="ECO:0000256" key="1">
    <source>
        <dbReference type="SAM" id="MobiDB-lite"/>
    </source>
</evidence>